<reference evidence="1" key="2">
    <citation type="submission" date="2024-05" db="EMBL/GenBank/DDBJ databases">
        <title>Identification and characterization of horizontal gene transfer across gut microbiota members of farm animals based on homology search.</title>
        <authorList>
            <person name="Schwarzerova J."/>
            <person name="Nykrynova M."/>
            <person name="Jureckova K."/>
            <person name="Cejkova D."/>
            <person name="Rychlik I."/>
        </authorList>
    </citation>
    <scope>NUCLEOTIDE SEQUENCE</scope>
    <source>
        <strain evidence="1">84_SSukc20</strain>
    </source>
</reference>
<evidence type="ECO:0000313" key="2">
    <source>
        <dbReference type="Proteomes" id="UP001167871"/>
    </source>
</evidence>
<organism evidence="1 2">
    <name type="scientific">Bacteroides gallinaceum</name>
    <dbReference type="NCBI Taxonomy" id="1462571"/>
    <lineage>
        <taxon>Bacteria</taxon>
        <taxon>Pseudomonadati</taxon>
        <taxon>Bacteroidota</taxon>
        <taxon>Bacteroidia</taxon>
        <taxon>Bacteroidales</taxon>
        <taxon>Bacteroidaceae</taxon>
        <taxon>Bacteroides</taxon>
    </lineage>
</organism>
<dbReference type="RefSeq" id="WP_301640314.1">
    <property type="nucleotide sequence ID" value="NZ_JAUEII010000026.1"/>
</dbReference>
<sequence>MYSIGPIRVDFEKVDNCKYQLYLLYGGNSMVIHLSENFNSDIKCIASETIGSEHYLWEESDYFRFDYNGSLHSIILRIPNSVKTISSGKMDDSILKSLKLLENPIPCVVKQTKIRYFDLLTKRLVCTNGIEDITQSEIKLLNKDFGLIFNKREYVGYIINDPLQYLTDSFGKIDVSKPTDVEYRIFDKCMRIVSDNNLEQHDGSMEEIAKQLSNEIVPVLDNQKSKRVSIMKKEIGDLLDFWL</sequence>
<comment type="caution">
    <text evidence="1">The sequence shown here is derived from an EMBL/GenBank/DDBJ whole genome shotgun (WGS) entry which is preliminary data.</text>
</comment>
<gene>
    <name evidence="1" type="ORF">QVO10_11605</name>
</gene>
<dbReference type="EMBL" id="JAUEII010000026">
    <property type="protein sequence ID" value="MDN0050022.1"/>
    <property type="molecule type" value="Genomic_DNA"/>
</dbReference>
<name>A0ABT7X7F4_9BACE</name>
<protein>
    <submittedName>
        <fullName evidence="1">Uncharacterized protein</fullName>
    </submittedName>
</protein>
<keyword evidence="2" id="KW-1185">Reference proteome</keyword>
<evidence type="ECO:0000313" key="1">
    <source>
        <dbReference type="EMBL" id="MDN0050022.1"/>
    </source>
</evidence>
<reference evidence="1" key="1">
    <citation type="submission" date="2023-06" db="EMBL/GenBank/DDBJ databases">
        <authorList>
            <person name="Zeman M."/>
            <person name="Kubasova T."/>
            <person name="Jahodarova E."/>
            <person name="Nykrynova M."/>
            <person name="Rychlik I."/>
        </authorList>
    </citation>
    <scope>NUCLEOTIDE SEQUENCE</scope>
    <source>
        <strain evidence="1">84_SSukc20</strain>
    </source>
</reference>
<proteinExistence type="predicted"/>
<dbReference type="Proteomes" id="UP001167871">
    <property type="component" value="Unassembled WGS sequence"/>
</dbReference>
<accession>A0ABT7X7F4</accession>